<comment type="caution">
    <text evidence="13">The sequence shown here is derived from an EMBL/GenBank/DDBJ whole genome shotgun (WGS) entry which is preliminary data.</text>
</comment>
<evidence type="ECO:0000313" key="14">
    <source>
        <dbReference type="Proteomes" id="UP001595632"/>
    </source>
</evidence>
<evidence type="ECO:0000256" key="1">
    <source>
        <dbReference type="ARBA" id="ARBA00006257"/>
    </source>
</evidence>
<keyword evidence="11 12" id="KW-1006">Bacterial flagellum protein export</keyword>
<keyword evidence="5 12" id="KW-0812">Transmembrane</keyword>
<evidence type="ECO:0000313" key="13">
    <source>
        <dbReference type="EMBL" id="MFC3141748.1"/>
    </source>
</evidence>
<gene>
    <name evidence="12 13" type="primary">fliP</name>
    <name evidence="13" type="ORF">ACFOGP_03460</name>
</gene>
<reference evidence="14" key="1">
    <citation type="journal article" date="2019" name="Int. J. Syst. Evol. Microbiol.">
        <title>The Global Catalogue of Microorganisms (GCM) 10K type strain sequencing project: providing services to taxonomists for standard genome sequencing and annotation.</title>
        <authorList>
            <consortium name="The Broad Institute Genomics Platform"/>
            <consortium name="The Broad Institute Genome Sequencing Center for Infectious Disease"/>
            <person name="Wu L."/>
            <person name="Ma J."/>
        </authorList>
    </citation>
    <scope>NUCLEOTIDE SEQUENCE [LARGE SCALE GENOMIC DNA]</scope>
    <source>
        <strain evidence="14">KCTC 52366</strain>
    </source>
</reference>
<comment type="subcellular location">
    <subcellularLocation>
        <location evidence="12">Cell membrane</location>
        <topology evidence="12">Multi-pass membrane protein</topology>
    </subcellularLocation>
    <subcellularLocation>
        <location evidence="12">Bacterial flagellum basal body</location>
    </subcellularLocation>
</comment>
<evidence type="ECO:0000256" key="8">
    <source>
        <dbReference type="ARBA" id="ARBA00022989"/>
    </source>
</evidence>
<accession>A0ABV7GM48</accession>
<dbReference type="PANTHER" id="PTHR30587">
    <property type="entry name" value="FLAGELLAR BIOSYNTHETIC PROTEIN FLIP"/>
    <property type="match status" value="1"/>
</dbReference>
<comment type="function">
    <text evidence="12">Plays a role in the flagellum-specific transport system.</text>
</comment>
<dbReference type="EMBL" id="JBHRTB010000010">
    <property type="protein sequence ID" value="MFC3141748.1"/>
    <property type="molecule type" value="Genomic_DNA"/>
</dbReference>
<feature type="transmembrane region" description="Helical" evidence="12">
    <location>
        <begin position="252"/>
        <end position="270"/>
    </location>
</feature>
<comment type="similarity">
    <text evidence="1 12">Belongs to the FliP/MopC/SpaP family.</text>
</comment>
<name>A0ABV7GM48_9RHOB</name>
<dbReference type="NCBIfam" id="NF009438">
    <property type="entry name" value="PRK12797.1"/>
    <property type="match status" value="1"/>
</dbReference>
<evidence type="ECO:0000256" key="6">
    <source>
        <dbReference type="ARBA" id="ARBA00022795"/>
    </source>
</evidence>
<dbReference type="Proteomes" id="UP001595632">
    <property type="component" value="Unassembled WGS sequence"/>
</dbReference>
<dbReference type="RefSeq" id="WP_275632001.1">
    <property type="nucleotide sequence ID" value="NZ_JARGYD010000002.1"/>
</dbReference>
<keyword evidence="10" id="KW-0975">Bacterial flagellum</keyword>
<keyword evidence="13" id="KW-0282">Flagellum</keyword>
<dbReference type="NCBIfam" id="TIGR01103">
    <property type="entry name" value="fliP"/>
    <property type="match status" value="1"/>
</dbReference>
<keyword evidence="13" id="KW-0969">Cilium</keyword>
<proteinExistence type="inferred from homology"/>
<dbReference type="Pfam" id="PF00813">
    <property type="entry name" value="FliP"/>
    <property type="match status" value="1"/>
</dbReference>
<organism evidence="13 14">
    <name type="scientific">Psychromarinibacter halotolerans</name>
    <dbReference type="NCBI Taxonomy" id="1775175"/>
    <lineage>
        <taxon>Bacteria</taxon>
        <taxon>Pseudomonadati</taxon>
        <taxon>Pseudomonadota</taxon>
        <taxon>Alphaproteobacteria</taxon>
        <taxon>Rhodobacterales</taxon>
        <taxon>Paracoccaceae</taxon>
        <taxon>Psychromarinibacter</taxon>
    </lineage>
</organism>
<dbReference type="InterPro" id="IPR005837">
    <property type="entry name" value="FliP"/>
</dbReference>
<dbReference type="PRINTS" id="PR01302">
    <property type="entry name" value="TYPE3IMPPROT"/>
</dbReference>
<dbReference type="PROSITE" id="PS01061">
    <property type="entry name" value="FLIP_2"/>
    <property type="match status" value="1"/>
</dbReference>
<feature type="transmembrane region" description="Helical" evidence="12">
    <location>
        <begin position="63"/>
        <end position="96"/>
    </location>
</feature>
<evidence type="ECO:0000256" key="9">
    <source>
        <dbReference type="ARBA" id="ARBA00023136"/>
    </source>
</evidence>
<evidence type="ECO:0000256" key="3">
    <source>
        <dbReference type="ARBA" id="ARBA00022448"/>
    </source>
</evidence>
<keyword evidence="6 12" id="KW-1005">Bacterial flagellum biogenesis</keyword>
<feature type="transmembrane region" description="Helical" evidence="12">
    <location>
        <begin position="223"/>
        <end position="245"/>
    </location>
</feature>
<feature type="transmembrane region" description="Helical" evidence="12">
    <location>
        <begin position="108"/>
        <end position="127"/>
    </location>
</feature>
<keyword evidence="14" id="KW-1185">Reference proteome</keyword>
<evidence type="ECO:0000256" key="4">
    <source>
        <dbReference type="ARBA" id="ARBA00022475"/>
    </source>
</evidence>
<keyword evidence="3 12" id="KW-0813">Transport</keyword>
<dbReference type="PANTHER" id="PTHR30587:SF0">
    <property type="entry name" value="FLAGELLAR BIOSYNTHETIC PROTEIN FLIP"/>
    <property type="match status" value="1"/>
</dbReference>
<keyword evidence="13" id="KW-0966">Cell projection</keyword>
<keyword evidence="9 12" id="KW-0472">Membrane</keyword>
<evidence type="ECO:0000256" key="12">
    <source>
        <dbReference type="RuleBase" id="RU362069"/>
    </source>
</evidence>
<evidence type="ECO:0000256" key="11">
    <source>
        <dbReference type="ARBA" id="ARBA00023225"/>
    </source>
</evidence>
<dbReference type="PRINTS" id="PR00951">
    <property type="entry name" value="FLGBIOSNFLIP"/>
</dbReference>
<evidence type="ECO:0000256" key="7">
    <source>
        <dbReference type="ARBA" id="ARBA00022927"/>
    </source>
</evidence>
<evidence type="ECO:0000256" key="2">
    <source>
        <dbReference type="ARBA" id="ARBA00021714"/>
    </source>
</evidence>
<keyword evidence="4 12" id="KW-1003">Cell membrane</keyword>
<evidence type="ECO:0000256" key="5">
    <source>
        <dbReference type="ARBA" id="ARBA00022692"/>
    </source>
</evidence>
<sequence length="287" mass="30540">MPTGTLLRGPGRFALAALLAGLILVAGAATAWAQQSGLGELIGGLSEVLDPEGEGSGELSGRLIQMFGLLTLLSIAPGLLIVMTSFTRFVVVLSIMRMALGLNQSPPNMVITSLALFLTFYVMQPVLQDSWDNGLAPLIDGAITEEQAVERIAEPFHAFMANNTRDKDLALFQGFAAQADAVVPDETVEGVTEGGVDALPEDRTQIAWSVLVPAFMISELQRAFTIGFLIFVPFLAIDLIVSAILMGAGMMMLSPVMISLPFKVIFFVAIDGWYRLAGSLIQSYAGG</sequence>
<keyword evidence="7 12" id="KW-0653">Protein transport</keyword>
<keyword evidence="8 12" id="KW-1133">Transmembrane helix</keyword>
<dbReference type="InterPro" id="IPR005838">
    <property type="entry name" value="T3SS_IM_P"/>
</dbReference>
<protein>
    <recommendedName>
        <fullName evidence="2 12">Flagellar biosynthetic protein FliP</fullName>
    </recommendedName>
</protein>
<evidence type="ECO:0000256" key="10">
    <source>
        <dbReference type="ARBA" id="ARBA00023143"/>
    </source>
</evidence>